<dbReference type="PANTHER" id="PTHR23419:SF8">
    <property type="entry name" value="FI09726P"/>
    <property type="match status" value="1"/>
</dbReference>
<evidence type="ECO:0000256" key="1">
    <source>
        <dbReference type="ARBA" id="ARBA00010169"/>
    </source>
</evidence>
<dbReference type="InterPro" id="IPR015867">
    <property type="entry name" value="N-reg_PII/ATP_PRibTrfase_C"/>
</dbReference>
<proteinExistence type="inferred from homology"/>
<dbReference type="AlphaFoldDB" id="A0A0F9JY04"/>
<dbReference type="InterPro" id="IPR011322">
    <property type="entry name" value="N-reg_PII-like_a/b"/>
</dbReference>
<dbReference type="PANTHER" id="PTHR23419">
    <property type="entry name" value="DIVALENT CATION TOLERANCE CUTA-RELATED"/>
    <property type="match status" value="1"/>
</dbReference>
<comment type="caution">
    <text evidence="2">The sequence shown here is derived from an EMBL/GenBank/DDBJ whole genome shotgun (WGS) entry which is preliminary data.</text>
</comment>
<comment type="similarity">
    <text evidence="1">Belongs to the CutA family.</text>
</comment>
<gene>
    <name evidence="2" type="ORF">LCGC14_1702500</name>
</gene>
<organism evidence="2">
    <name type="scientific">marine sediment metagenome</name>
    <dbReference type="NCBI Taxonomy" id="412755"/>
    <lineage>
        <taxon>unclassified sequences</taxon>
        <taxon>metagenomes</taxon>
        <taxon>ecological metagenomes</taxon>
    </lineage>
</organism>
<dbReference type="GO" id="GO:0005507">
    <property type="term" value="F:copper ion binding"/>
    <property type="evidence" value="ECO:0007669"/>
    <property type="project" value="TreeGrafter"/>
</dbReference>
<reference evidence="2" key="1">
    <citation type="journal article" date="2015" name="Nature">
        <title>Complex archaea that bridge the gap between prokaryotes and eukaryotes.</title>
        <authorList>
            <person name="Spang A."/>
            <person name="Saw J.H."/>
            <person name="Jorgensen S.L."/>
            <person name="Zaremba-Niedzwiedzka K."/>
            <person name="Martijn J."/>
            <person name="Lind A.E."/>
            <person name="van Eijk R."/>
            <person name="Schleper C."/>
            <person name="Guy L."/>
            <person name="Ettema T.J."/>
        </authorList>
    </citation>
    <scope>NUCLEOTIDE SEQUENCE</scope>
</reference>
<evidence type="ECO:0000313" key="2">
    <source>
        <dbReference type="EMBL" id="KKM14798.1"/>
    </source>
</evidence>
<accession>A0A0F9JY04</accession>
<dbReference type="EMBL" id="LAZR01015063">
    <property type="protein sequence ID" value="KKM14798.1"/>
    <property type="molecule type" value="Genomic_DNA"/>
</dbReference>
<sequence length="105" mass="12181">MILIYVVCKDAIEAKNIGKKILKKKLIACVNILDGMKSMYFWPPGGDKIEESSETILLVKTIKEKFSEINEEIHKMHSYELPCIFSIKVDEVDSKYQKWLSDQIK</sequence>
<dbReference type="Pfam" id="PF03091">
    <property type="entry name" value="CutA1"/>
    <property type="match status" value="1"/>
</dbReference>
<evidence type="ECO:0008006" key="3">
    <source>
        <dbReference type="Google" id="ProtNLM"/>
    </source>
</evidence>
<dbReference type="InterPro" id="IPR004323">
    <property type="entry name" value="Ion_tolerance_CutA"/>
</dbReference>
<name>A0A0F9JY04_9ZZZZ</name>
<dbReference type="Gene3D" id="3.30.70.120">
    <property type="match status" value="1"/>
</dbReference>
<dbReference type="GO" id="GO:0010038">
    <property type="term" value="P:response to metal ion"/>
    <property type="evidence" value="ECO:0007669"/>
    <property type="project" value="InterPro"/>
</dbReference>
<protein>
    <recommendedName>
        <fullName evidence="3">Divalent-cation tolerance protein CutA</fullName>
    </recommendedName>
</protein>
<dbReference type="SUPFAM" id="SSF54913">
    <property type="entry name" value="GlnB-like"/>
    <property type="match status" value="1"/>
</dbReference>